<name>A0AAU7T5X3_9ACTN</name>
<feature type="region of interest" description="Disordered" evidence="1">
    <location>
        <begin position="42"/>
        <end position="92"/>
    </location>
</feature>
<dbReference type="EMBL" id="CP158165">
    <property type="protein sequence ID" value="XBV22232.1"/>
    <property type="molecule type" value="Genomic_DNA"/>
</dbReference>
<evidence type="ECO:0000256" key="1">
    <source>
        <dbReference type="SAM" id="MobiDB-lite"/>
    </source>
</evidence>
<dbReference type="RefSeq" id="WP_350275078.1">
    <property type="nucleotide sequence ID" value="NZ_CP158165.1"/>
</dbReference>
<proteinExistence type="predicted"/>
<evidence type="ECO:0000313" key="2">
    <source>
        <dbReference type="EMBL" id="XBV22232.1"/>
    </source>
</evidence>
<feature type="compositionally biased region" description="Basic and acidic residues" evidence="1">
    <location>
        <begin position="70"/>
        <end position="84"/>
    </location>
</feature>
<organism evidence="2">
    <name type="scientific">Kribbella sp. HUAS MG21</name>
    <dbReference type="NCBI Taxonomy" id="3160966"/>
    <lineage>
        <taxon>Bacteria</taxon>
        <taxon>Bacillati</taxon>
        <taxon>Actinomycetota</taxon>
        <taxon>Actinomycetes</taxon>
        <taxon>Propionibacteriales</taxon>
        <taxon>Kribbellaceae</taxon>
        <taxon>Kribbella</taxon>
    </lineage>
</organism>
<sequence>MWAVSGQTLDRTDAFVDLVFGDDELVRDEFDALIAACWDEPCEPPTRRPCPSVGPWAGRSPSKWPRRVGPRRDRAPRRRPDSRQRGPPTYTR</sequence>
<accession>A0AAU7T5X3</accession>
<dbReference type="AlphaFoldDB" id="A0AAU7T5X3"/>
<reference evidence="2" key="1">
    <citation type="submission" date="2024-06" db="EMBL/GenBank/DDBJ databases">
        <title>Kribbella sp. strain HUAS MG21 genome sequences.</title>
        <authorList>
            <person name="Mo P."/>
        </authorList>
    </citation>
    <scope>NUCLEOTIDE SEQUENCE</scope>
    <source>
        <strain evidence="2">HUAS MG21</strain>
    </source>
</reference>
<gene>
    <name evidence="2" type="ORF">ABN611_27155</name>
</gene>
<protein>
    <submittedName>
        <fullName evidence="2">Uncharacterized protein</fullName>
    </submittedName>
</protein>